<sequence>MLIYHPAYDANHCLYRLLAILRATDEFFLTWDQLRVLDYYYLFPSQLKNIKPWPANIKEFKADLKSIPGQFEDISNPARVLYDLQVFQKTAALELIAKGVISKSDFESGFLKVNSELLPDGYTELVENDIFLKSAAFDIITKALPKVEFNGDAGLKKRSGLMEYIYDIK</sequence>
<dbReference type="Pfam" id="PF20291">
    <property type="entry name" value="MC5"/>
    <property type="match status" value="1"/>
</dbReference>
<accession>A0ABT0JQB6</accession>
<name>A0ABT0JQB6_9PSED</name>
<evidence type="ECO:0000313" key="1">
    <source>
        <dbReference type="EMBL" id="MCK9818138.1"/>
    </source>
</evidence>
<dbReference type="EMBL" id="JALQCX010000071">
    <property type="protein sequence ID" value="MCK9818138.1"/>
    <property type="molecule type" value="Genomic_DNA"/>
</dbReference>
<dbReference type="InterPro" id="IPR046901">
    <property type="entry name" value="ABC-3C_MC5"/>
</dbReference>
<gene>
    <name evidence="1" type="ORF">M1B35_29420</name>
</gene>
<dbReference type="Proteomes" id="UP001155163">
    <property type="component" value="Unassembled WGS sequence"/>
</dbReference>
<protein>
    <submittedName>
        <fullName evidence="1">Uncharacterized protein</fullName>
    </submittedName>
</protein>
<comment type="caution">
    <text evidence="1">The sequence shown here is derived from an EMBL/GenBank/DDBJ whole genome shotgun (WGS) entry which is preliminary data.</text>
</comment>
<proteinExistence type="predicted"/>
<organism evidence="1 2">
    <name type="scientific">Pseudomonas morbosilactucae</name>
    <dbReference type="NCBI Taxonomy" id="2938197"/>
    <lineage>
        <taxon>Bacteria</taxon>
        <taxon>Pseudomonadati</taxon>
        <taxon>Pseudomonadota</taxon>
        <taxon>Gammaproteobacteria</taxon>
        <taxon>Pseudomonadales</taxon>
        <taxon>Pseudomonadaceae</taxon>
        <taxon>Pseudomonas</taxon>
    </lineage>
</organism>
<keyword evidence="2" id="KW-1185">Reference proteome</keyword>
<reference evidence="1 2" key="1">
    <citation type="journal article" date="2022" name="Int. J. Syst. Evol. Microbiol.">
        <title>Pseudomonas aegrilactucae sp. nov. and Pseudomonas morbosilactucae sp. nov., pathogens causing bacterial rot of lettuce in Japan.</title>
        <authorList>
            <person name="Sawada H."/>
            <person name="Fujikawa T."/>
            <person name="Satou M."/>
        </authorList>
    </citation>
    <scope>NUCLEOTIDE SEQUENCE [LARGE SCALE GENOMIC DNA]</scope>
    <source>
        <strain evidence="1 2">MAFF 302046</strain>
    </source>
</reference>
<reference evidence="1 2" key="2">
    <citation type="journal article" date="2023" name="Plant Pathol.">
        <title>Dismantling and reorganizing Pseudomonas marginalis sensu#lato.</title>
        <authorList>
            <person name="Sawada H."/>
            <person name="Fujikawa T."/>
            <person name="Satou M."/>
        </authorList>
    </citation>
    <scope>NUCLEOTIDE SEQUENCE [LARGE SCALE GENOMIC DNA]</scope>
    <source>
        <strain evidence="1 2">MAFF 302046</strain>
    </source>
</reference>
<evidence type="ECO:0000313" key="2">
    <source>
        <dbReference type="Proteomes" id="UP001155163"/>
    </source>
</evidence>
<dbReference type="RefSeq" id="WP_268263801.1">
    <property type="nucleotide sequence ID" value="NZ_JALQCX010000071.1"/>
</dbReference>